<accession>A0A0L6V865</accession>
<feature type="region of interest" description="Disordered" evidence="7">
    <location>
        <begin position="19"/>
        <end position="77"/>
    </location>
</feature>
<dbReference type="GO" id="GO:0017059">
    <property type="term" value="C:serine palmitoyltransferase complex"/>
    <property type="evidence" value="ECO:0007669"/>
    <property type="project" value="TreeGrafter"/>
</dbReference>
<evidence type="ECO:0000256" key="6">
    <source>
        <dbReference type="ARBA" id="ARBA00048528"/>
    </source>
</evidence>
<keyword evidence="10" id="KW-1185">Reference proteome</keyword>
<dbReference type="GO" id="GO:0030170">
    <property type="term" value="F:pyridoxal phosphate binding"/>
    <property type="evidence" value="ECO:0007669"/>
    <property type="project" value="InterPro"/>
</dbReference>
<comment type="cofactor">
    <cofactor evidence="1">
        <name>pyridoxal 5'-phosphate</name>
        <dbReference type="ChEBI" id="CHEBI:597326"/>
    </cofactor>
</comment>
<protein>
    <recommendedName>
        <fullName evidence="3">serine C-palmitoyltransferase</fullName>
        <ecNumber evidence="3">2.3.1.50</ecNumber>
    </recommendedName>
</protein>
<dbReference type="PANTHER" id="PTHR13693">
    <property type="entry name" value="CLASS II AMINOTRANSFERASE/8-AMINO-7-OXONONANOATE SYNTHASE"/>
    <property type="match status" value="1"/>
</dbReference>
<dbReference type="STRING" id="27349.A0A0L6V865"/>
<dbReference type="GO" id="GO:0004758">
    <property type="term" value="F:serine C-palmitoyltransferase activity"/>
    <property type="evidence" value="ECO:0007669"/>
    <property type="project" value="UniProtKB-EC"/>
</dbReference>
<comment type="caution">
    <text evidence="9">The sequence shown here is derived from an EMBL/GenBank/DDBJ whole genome shotgun (WGS) entry which is preliminary data.</text>
</comment>
<keyword evidence="5" id="KW-0663">Pyridoxal phosphate</keyword>
<feature type="compositionally biased region" description="Low complexity" evidence="7">
    <location>
        <begin position="38"/>
        <end position="53"/>
    </location>
</feature>
<dbReference type="Proteomes" id="UP000037035">
    <property type="component" value="Unassembled WGS sequence"/>
</dbReference>
<evidence type="ECO:0000256" key="5">
    <source>
        <dbReference type="ARBA" id="ARBA00022898"/>
    </source>
</evidence>
<evidence type="ECO:0000256" key="7">
    <source>
        <dbReference type="SAM" id="MobiDB-lite"/>
    </source>
</evidence>
<evidence type="ECO:0000313" key="10">
    <source>
        <dbReference type="Proteomes" id="UP000037035"/>
    </source>
</evidence>
<dbReference type="EC" id="2.3.1.50" evidence="3"/>
<proteinExistence type="inferred from homology"/>
<dbReference type="GO" id="GO:0046513">
    <property type="term" value="P:ceramide biosynthetic process"/>
    <property type="evidence" value="ECO:0007669"/>
    <property type="project" value="TreeGrafter"/>
</dbReference>
<evidence type="ECO:0000313" key="9">
    <source>
        <dbReference type="EMBL" id="KNZ56943.1"/>
    </source>
</evidence>
<evidence type="ECO:0000256" key="3">
    <source>
        <dbReference type="ARBA" id="ARBA00013220"/>
    </source>
</evidence>
<dbReference type="GO" id="GO:0016020">
    <property type="term" value="C:membrane"/>
    <property type="evidence" value="ECO:0007669"/>
    <property type="project" value="GOC"/>
</dbReference>
<dbReference type="Gene3D" id="3.90.1150.10">
    <property type="entry name" value="Aspartate Aminotransferase, domain 1"/>
    <property type="match status" value="1"/>
</dbReference>
<dbReference type="GO" id="GO:0046512">
    <property type="term" value="P:sphingosine biosynthetic process"/>
    <property type="evidence" value="ECO:0007669"/>
    <property type="project" value="TreeGrafter"/>
</dbReference>
<dbReference type="InterPro" id="IPR001917">
    <property type="entry name" value="Aminotrans_II_pyridoxalP_BS"/>
</dbReference>
<evidence type="ECO:0000256" key="1">
    <source>
        <dbReference type="ARBA" id="ARBA00001933"/>
    </source>
</evidence>
<dbReference type="InterPro" id="IPR015421">
    <property type="entry name" value="PyrdxlP-dep_Trfase_major"/>
</dbReference>
<dbReference type="AlphaFoldDB" id="A0A0L6V865"/>
<dbReference type="SUPFAM" id="SSF53383">
    <property type="entry name" value="PLP-dependent transferases"/>
    <property type="match status" value="1"/>
</dbReference>
<reference evidence="9 10" key="1">
    <citation type="submission" date="2015-08" db="EMBL/GenBank/DDBJ databases">
        <title>Next Generation Sequencing and Analysis of the Genome of Puccinia sorghi L Schw, the Causal Agent of Maize Common Rust.</title>
        <authorList>
            <person name="Rochi L."/>
            <person name="Burguener G."/>
            <person name="Darino M."/>
            <person name="Turjanski A."/>
            <person name="Kreff E."/>
            <person name="Dieguez M.J."/>
            <person name="Sacco F."/>
        </authorList>
    </citation>
    <scope>NUCLEOTIDE SEQUENCE [LARGE SCALE GENOMIC DNA]</scope>
    <source>
        <strain evidence="9 10">RO10H11247</strain>
    </source>
</reference>
<sequence length="685" mass="76935">MLLQPALITKTAAITTTSTITSTTQQQQQQHHHHHHQQQQSTNIESLSEGSDSTTEEEEQHHYLTHHPPHSTDLINTQPSIAFDNNTQHAEFGFDNHNQQHRYISHFRPILNPNSESYLANQHQLESTSQHQQHVYHIAAQHIISQEPEEPGYWVYLSTYLSYLILILLGHVRDFFGKRFKSDNFLHLMPQNGYAALNSDFDSFYTRRLKARMDDCFARPVTGVAGRTINLIDRISYDHCKTFLYTHQIKQALNISSYNYLGFAQSKGYVTDKVHETLQRESISVGGARTDVGTLALHIRCEKLISTFLGVEDTLLISQGFATNSTTFPAIASKGTLIISDEMNHSSIRFGCRLSGGMVRQFKHNDMQDLRKLLRESISQGQPRTHRPWKKIFVVVEGIYSMEGTIVNLPEIYALKAIYKFYLYVDEAHSIGALGPHGKGVCDYFGLDPKGIDIMMGTLTKSFGASGGYIAGKAAIIQQLRETNHSSVYGESMSPPVIQQIISSLTLIAGLEDGLSPEEEEKTDASVNNKLPLTRVPQGQERLGRLAFNARYLSSGLRKLGFIVYGDRDSPIIPLLIFHPGKMLQFSRMMLEQYAIVVVVVAYPATPLVSSRVRFCVSASHTKQDIDKILIATDHIGELLGLKMSKRNGFLSNPSLLPNLSLNVNDDSRWDIDTVLDNSLLLVQA</sequence>
<dbReference type="VEuPathDB" id="FungiDB:VP01_2280g2"/>
<dbReference type="InterPro" id="IPR050087">
    <property type="entry name" value="AON_synthase_class-II"/>
</dbReference>
<keyword evidence="4 9" id="KW-0808">Transferase</keyword>
<dbReference type="InterPro" id="IPR015422">
    <property type="entry name" value="PyrdxlP-dep_Trfase_small"/>
</dbReference>
<dbReference type="InterPro" id="IPR004839">
    <property type="entry name" value="Aminotransferase_I/II_large"/>
</dbReference>
<dbReference type="CDD" id="cd06454">
    <property type="entry name" value="KBL_like"/>
    <property type="match status" value="1"/>
</dbReference>
<dbReference type="PANTHER" id="PTHR13693:SF3">
    <property type="entry name" value="LD36009P"/>
    <property type="match status" value="1"/>
</dbReference>
<dbReference type="OrthoDB" id="65434at2759"/>
<evidence type="ECO:0000256" key="2">
    <source>
        <dbReference type="ARBA" id="ARBA00008392"/>
    </source>
</evidence>
<dbReference type="PROSITE" id="PS00599">
    <property type="entry name" value="AA_TRANSFER_CLASS_2"/>
    <property type="match status" value="1"/>
</dbReference>
<dbReference type="EMBL" id="LAVV01007148">
    <property type="protein sequence ID" value="KNZ56943.1"/>
    <property type="molecule type" value="Genomic_DNA"/>
</dbReference>
<feature type="compositionally biased region" description="Low complexity" evidence="7">
    <location>
        <begin position="19"/>
        <end position="29"/>
    </location>
</feature>
<evidence type="ECO:0000259" key="8">
    <source>
        <dbReference type="Pfam" id="PF00155"/>
    </source>
</evidence>
<organism evidence="9 10">
    <name type="scientific">Puccinia sorghi</name>
    <dbReference type="NCBI Taxonomy" id="27349"/>
    <lineage>
        <taxon>Eukaryota</taxon>
        <taxon>Fungi</taxon>
        <taxon>Dikarya</taxon>
        <taxon>Basidiomycota</taxon>
        <taxon>Pucciniomycotina</taxon>
        <taxon>Pucciniomycetes</taxon>
        <taxon>Pucciniales</taxon>
        <taxon>Pucciniaceae</taxon>
        <taxon>Puccinia</taxon>
    </lineage>
</organism>
<evidence type="ECO:0000256" key="4">
    <source>
        <dbReference type="ARBA" id="ARBA00022679"/>
    </source>
</evidence>
<gene>
    <name evidence="9" type="ORF">VP01_2280g2</name>
</gene>
<name>A0A0L6V865_9BASI</name>
<dbReference type="Gene3D" id="3.40.640.10">
    <property type="entry name" value="Type I PLP-dependent aspartate aminotransferase-like (Major domain)"/>
    <property type="match status" value="1"/>
</dbReference>
<dbReference type="InterPro" id="IPR015424">
    <property type="entry name" value="PyrdxlP-dep_Trfase"/>
</dbReference>
<dbReference type="Pfam" id="PF00155">
    <property type="entry name" value="Aminotran_1_2"/>
    <property type="match status" value="1"/>
</dbReference>
<feature type="domain" description="Aminotransferase class I/classII large" evidence="8">
    <location>
        <begin position="252"/>
        <end position="630"/>
    </location>
</feature>
<comment type="similarity">
    <text evidence="2">Belongs to the class-II pyridoxal-phosphate-dependent aminotransferase family.</text>
</comment>
<comment type="catalytic activity">
    <reaction evidence="6">
        <text>L-serine + hexadecanoyl-CoA + H(+) = 3-oxosphinganine + CO2 + CoA</text>
        <dbReference type="Rhea" id="RHEA:14761"/>
        <dbReference type="ChEBI" id="CHEBI:15378"/>
        <dbReference type="ChEBI" id="CHEBI:16526"/>
        <dbReference type="ChEBI" id="CHEBI:33384"/>
        <dbReference type="ChEBI" id="CHEBI:57287"/>
        <dbReference type="ChEBI" id="CHEBI:57379"/>
        <dbReference type="ChEBI" id="CHEBI:58299"/>
        <dbReference type="EC" id="2.3.1.50"/>
    </reaction>
</comment>